<proteinExistence type="predicted"/>
<evidence type="ECO:0000256" key="6">
    <source>
        <dbReference type="ARBA" id="ARBA00023242"/>
    </source>
</evidence>
<dbReference type="Pfam" id="PF00172">
    <property type="entry name" value="Zn_clus"/>
    <property type="match status" value="1"/>
</dbReference>
<dbReference type="PANTHER" id="PTHR46910:SF3">
    <property type="entry name" value="HALOTOLERANCE PROTEIN 9-RELATED"/>
    <property type="match status" value="1"/>
</dbReference>
<dbReference type="Proteomes" id="UP001149074">
    <property type="component" value="Unassembled WGS sequence"/>
</dbReference>
<comment type="subcellular location">
    <subcellularLocation>
        <location evidence="1">Nucleus</location>
    </subcellularLocation>
</comment>
<accession>A0A9W9EI12</accession>
<feature type="domain" description="Zn(2)-C6 fungal-type" evidence="8">
    <location>
        <begin position="12"/>
        <end position="39"/>
    </location>
</feature>
<evidence type="ECO:0000313" key="10">
    <source>
        <dbReference type="Proteomes" id="UP001149074"/>
    </source>
</evidence>
<keyword evidence="4" id="KW-0238">DNA-binding</keyword>
<dbReference type="InterPro" id="IPR001138">
    <property type="entry name" value="Zn2Cys6_DnaBD"/>
</dbReference>
<dbReference type="OrthoDB" id="2740448at2759"/>
<evidence type="ECO:0000256" key="2">
    <source>
        <dbReference type="ARBA" id="ARBA00022723"/>
    </source>
</evidence>
<feature type="region of interest" description="Disordered" evidence="7">
    <location>
        <begin position="67"/>
        <end position="88"/>
    </location>
</feature>
<keyword evidence="6" id="KW-0539">Nucleus</keyword>
<organism evidence="9 10">
    <name type="scientific">Penicillium argentinense</name>
    <dbReference type="NCBI Taxonomy" id="1131581"/>
    <lineage>
        <taxon>Eukaryota</taxon>
        <taxon>Fungi</taxon>
        <taxon>Dikarya</taxon>
        <taxon>Ascomycota</taxon>
        <taxon>Pezizomycotina</taxon>
        <taxon>Eurotiomycetes</taxon>
        <taxon>Eurotiomycetidae</taxon>
        <taxon>Eurotiales</taxon>
        <taxon>Aspergillaceae</taxon>
        <taxon>Penicillium</taxon>
    </lineage>
</organism>
<dbReference type="RefSeq" id="XP_056468700.1">
    <property type="nucleotide sequence ID" value="XM_056623712.1"/>
</dbReference>
<protein>
    <recommendedName>
        <fullName evidence="8">Zn(2)-C6 fungal-type domain-containing protein</fullName>
    </recommendedName>
</protein>
<gene>
    <name evidence="9" type="ORF">N7532_011221</name>
</gene>
<keyword evidence="3" id="KW-0805">Transcription regulation</keyword>
<sequence length="590" mass="67250">MAPQRTMNNISIRCNRDTPRCDKCEATGTECVYPLRKQRTKKQGNDIDEKRVLLEVLHRLKRLEDHCGIEKGPGPDEHDEGSMSVSSVDSETTKIVPLAECRSPISPVVNSILDGIKDAHTRSLLLSNVFCHLRTVESCIFQSERCMEAIRSAMSELQHEEDTQMDESPSAHVIQKEAAKESIRNYFDLYKFEGFKIPIEKDFVLSIPDLMEIPHVQLDTTSQIIYNSILLQQTILNPVPRTGRGGIIRRLYKNCENLSQGWILKRTPADLFAAIVMVSMALESCNSELAWKMLDRALKVARSLGYFSVDGSPEQINGEAIPTPNPTTTETETEVDRNRKRFEFWHLLRTDCLFRLSFGKPTLIPPGSWKVNFPDPTITGVDDEASHFIQIHFLASMRLAIIVMKYLDWIDSEPNPDPSSYDAIIDSYIGEVESIMSDWDIEKLLAMAKTHVDTWFCVDMIFSSYKMLIILYQSKKCNQGSHQLPRPTVDFSRKSLQTFRTLLNNASTAVFGMSLVLFHQFIPFFILCLEIIESPQHDKMEEDIGLVSWISSYTEEVIDERNELKPVMVIMKVMESACKRAKIDGIPHTV</sequence>
<keyword evidence="10" id="KW-1185">Reference proteome</keyword>
<evidence type="ECO:0000313" key="9">
    <source>
        <dbReference type="EMBL" id="KAJ5082178.1"/>
    </source>
</evidence>
<dbReference type="PANTHER" id="PTHR46910">
    <property type="entry name" value="TRANSCRIPTION FACTOR PDR1"/>
    <property type="match status" value="1"/>
</dbReference>
<feature type="compositionally biased region" description="Basic and acidic residues" evidence="7">
    <location>
        <begin position="67"/>
        <end position="76"/>
    </location>
</feature>
<dbReference type="GO" id="GO:0008270">
    <property type="term" value="F:zinc ion binding"/>
    <property type="evidence" value="ECO:0007669"/>
    <property type="project" value="InterPro"/>
</dbReference>
<dbReference type="CDD" id="cd00067">
    <property type="entry name" value="GAL4"/>
    <property type="match status" value="1"/>
</dbReference>
<evidence type="ECO:0000256" key="4">
    <source>
        <dbReference type="ARBA" id="ARBA00023125"/>
    </source>
</evidence>
<evidence type="ECO:0000259" key="8">
    <source>
        <dbReference type="Pfam" id="PF00172"/>
    </source>
</evidence>
<dbReference type="InterPro" id="IPR036864">
    <property type="entry name" value="Zn2-C6_fun-type_DNA-bd_sf"/>
</dbReference>
<keyword evidence="2" id="KW-0479">Metal-binding</keyword>
<dbReference type="Gene3D" id="4.10.240.10">
    <property type="entry name" value="Zn(2)-C6 fungal-type DNA-binding domain"/>
    <property type="match status" value="1"/>
</dbReference>
<keyword evidence="5" id="KW-0804">Transcription</keyword>
<dbReference type="GO" id="GO:0005634">
    <property type="term" value="C:nucleus"/>
    <property type="evidence" value="ECO:0007669"/>
    <property type="project" value="UniProtKB-SubCell"/>
</dbReference>
<comment type="caution">
    <text evidence="9">The sequence shown here is derived from an EMBL/GenBank/DDBJ whole genome shotgun (WGS) entry which is preliminary data.</text>
</comment>
<dbReference type="CDD" id="cd12148">
    <property type="entry name" value="fungal_TF_MHR"/>
    <property type="match status" value="1"/>
</dbReference>
<dbReference type="GeneID" id="81362691"/>
<evidence type="ECO:0000256" key="3">
    <source>
        <dbReference type="ARBA" id="ARBA00023015"/>
    </source>
</evidence>
<name>A0A9W9EI12_9EURO</name>
<evidence type="ECO:0000256" key="7">
    <source>
        <dbReference type="SAM" id="MobiDB-lite"/>
    </source>
</evidence>
<evidence type="ECO:0000256" key="1">
    <source>
        <dbReference type="ARBA" id="ARBA00004123"/>
    </source>
</evidence>
<dbReference type="GO" id="GO:0003677">
    <property type="term" value="F:DNA binding"/>
    <property type="evidence" value="ECO:0007669"/>
    <property type="project" value="UniProtKB-KW"/>
</dbReference>
<evidence type="ECO:0000256" key="5">
    <source>
        <dbReference type="ARBA" id="ARBA00023163"/>
    </source>
</evidence>
<dbReference type="AlphaFoldDB" id="A0A9W9EI12"/>
<dbReference type="GO" id="GO:0000981">
    <property type="term" value="F:DNA-binding transcription factor activity, RNA polymerase II-specific"/>
    <property type="evidence" value="ECO:0007669"/>
    <property type="project" value="InterPro"/>
</dbReference>
<reference evidence="9" key="1">
    <citation type="submission" date="2022-11" db="EMBL/GenBank/DDBJ databases">
        <authorList>
            <person name="Petersen C."/>
        </authorList>
    </citation>
    <scope>NUCLEOTIDE SEQUENCE</scope>
    <source>
        <strain evidence="9">IBT 30761</strain>
    </source>
</reference>
<reference evidence="9" key="2">
    <citation type="journal article" date="2023" name="IMA Fungus">
        <title>Comparative genomic study of the Penicillium genus elucidates a diverse pangenome and 15 lateral gene transfer events.</title>
        <authorList>
            <person name="Petersen C."/>
            <person name="Sorensen T."/>
            <person name="Nielsen M.R."/>
            <person name="Sondergaard T.E."/>
            <person name="Sorensen J.L."/>
            <person name="Fitzpatrick D.A."/>
            <person name="Frisvad J.C."/>
            <person name="Nielsen K.L."/>
        </authorList>
    </citation>
    <scope>NUCLEOTIDE SEQUENCE</scope>
    <source>
        <strain evidence="9">IBT 30761</strain>
    </source>
</reference>
<dbReference type="EMBL" id="JAPQKI010000011">
    <property type="protein sequence ID" value="KAJ5082178.1"/>
    <property type="molecule type" value="Genomic_DNA"/>
</dbReference>
<dbReference type="InterPro" id="IPR050987">
    <property type="entry name" value="AtrR-like"/>
</dbReference>